<accession>A0A409W1X2</accession>
<sequence length="120" mass="12957">MVTRGLLSQSFPSTTTSIDSDLSGHVSTPRHALDDPYDIQGQEDTHISESYAPGNFVSTSAATTFSVTPATLTPDMPQISRRSAISIRSSEWDSMYTQSSPSSYDETTRGQPPSLQLALV</sequence>
<keyword evidence="3" id="KW-1185">Reference proteome</keyword>
<comment type="caution">
    <text evidence="2">The sequence shown here is derived from an EMBL/GenBank/DDBJ whole genome shotgun (WGS) entry which is preliminary data.</text>
</comment>
<feature type="region of interest" description="Disordered" evidence="1">
    <location>
        <begin position="92"/>
        <end position="120"/>
    </location>
</feature>
<protein>
    <submittedName>
        <fullName evidence="2">Uncharacterized protein</fullName>
    </submittedName>
</protein>
<name>A0A409W1X2_PSICY</name>
<dbReference type="InParanoid" id="A0A409W1X2"/>
<dbReference type="Proteomes" id="UP000283269">
    <property type="component" value="Unassembled WGS sequence"/>
</dbReference>
<organism evidence="2 3">
    <name type="scientific">Psilocybe cyanescens</name>
    <dbReference type="NCBI Taxonomy" id="93625"/>
    <lineage>
        <taxon>Eukaryota</taxon>
        <taxon>Fungi</taxon>
        <taxon>Dikarya</taxon>
        <taxon>Basidiomycota</taxon>
        <taxon>Agaricomycotina</taxon>
        <taxon>Agaricomycetes</taxon>
        <taxon>Agaricomycetidae</taxon>
        <taxon>Agaricales</taxon>
        <taxon>Agaricineae</taxon>
        <taxon>Strophariaceae</taxon>
        <taxon>Psilocybe</taxon>
    </lineage>
</organism>
<gene>
    <name evidence="2" type="ORF">CVT25_004430</name>
</gene>
<proteinExistence type="predicted"/>
<evidence type="ECO:0000313" key="3">
    <source>
        <dbReference type="Proteomes" id="UP000283269"/>
    </source>
</evidence>
<reference evidence="2 3" key="1">
    <citation type="journal article" date="2018" name="Evol. Lett.">
        <title>Horizontal gene cluster transfer increased hallucinogenic mushroom diversity.</title>
        <authorList>
            <person name="Reynolds H.T."/>
            <person name="Vijayakumar V."/>
            <person name="Gluck-Thaler E."/>
            <person name="Korotkin H.B."/>
            <person name="Matheny P.B."/>
            <person name="Slot J.C."/>
        </authorList>
    </citation>
    <scope>NUCLEOTIDE SEQUENCE [LARGE SCALE GENOMIC DNA]</scope>
    <source>
        <strain evidence="2 3">2631</strain>
    </source>
</reference>
<feature type="compositionally biased region" description="Polar residues" evidence="1">
    <location>
        <begin position="1"/>
        <end position="20"/>
    </location>
</feature>
<feature type="region of interest" description="Disordered" evidence="1">
    <location>
        <begin position="1"/>
        <end position="53"/>
    </location>
</feature>
<feature type="compositionally biased region" description="Polar residues" evidence="1">
    <location>
        <begin position="95"/>
        <end position="114"/>
    </location>
</feature>
<evidence type="ECO:0000313" key="2">
    <source>
        <dbReference type="EMBL" id="PPQ72506.1"/>
    </source>
</evidence>
<dbReference type="EMBL" id="NHYD01003814">
    <property type="protein sequence ID" value="PPQ72506.1"/>
    <property type="molecule type" value="Genomic_DNA"/>
</dbReference>
<evidence type="ECO:0000256" key="1">
    <source>
        <dbReference type="SAM" id="MobiDB-lite"/>
    </source>
</evidence>
<dbReference type="AlphaFoldDB" id="A0A409W1X2"/>